<dbReference type="InterPro" id="IPR019775">
    <property type="entry name" value="WD40_repeat_CS"/>
</dbReference>
<organism evidence="5 6">
    <name type="scientific">Amazona collaria</name>
    <name type="common">yellow-billed parrot</name>
    <dbReference type="NCBI Taxonomy" id="241587"/>
    <lineage>
        <taxon>Eukaryota</taxon>
        <taxon>Metazoa</taxon>
        <taxon>Chordata</taxon>
        <taxon>Craniata</taxon>
        <taxon>Vertebrata</taxon>
        <taxon>Euteleostomi</taxon>
        <taxon>Archelosauria</taxon>
        <taxon>Archosauria</taxon>
        <taxon>Dinosauria</taxon>
        <taxon>Saurischia</taxon>
        <taxon>Theropoda</taxon>
        <taxon>Coelurosauria</taxon>
        <taxon>Aves</taxon>
        <taxon>Neognathae</taxon>
        <taxon>Neoaves</taxon>
        <taxon>Telluraves</taxon>
        <taxon>Australaves</taxon>
        <taxon>Psittaciformes</taxon>
        <taxon>Psittacidae</taxon>
        <taxon>Amazona</taxon>
    </lineage>
</organism>
<dbReference type="GO" id="GO:0035082">
    <property type="term" value="P:axoneme assembly"/>
    <property type="evidence" value="ECO:0007669"/>
    <property type="project" value="TreeGrafter"/>
</dbReference>
<dbReference type="Pfam" id="PF00400">
    <property type="entry name" value="WD40"/>
    <property type="match status" value="4"/>
</dbReference>
<feature type="repeat" description="WD" evidence="3">
    <location>
        <begin position="340"/>
        <end position="381"/>
    </location>
</feature>
<keyword evidence="4" id="KW-0175">Coiled coil</keyword>
<dbReference type="FunFam" id="2.130.10.10:FF:001313">
    <property type="entry name" value="Predicted protein"/>
    <property type="match status" value="1"/>
</dbReference>
<dbReference type="PROSITE" id="PS00678">
    <property type="entry name" value="WD_REPEATS_1"/>
    <property type="match status" value="1"/>
</dbReference>
<evidence type="ECO:0000256" key="3">
    <source>
        <dbReference type="PROSITE-ProRule" id="PRU00221"/>
    </source>
</evidence>
<reference evidence="5" key="2">
    <citation type="submission" date="2025-09" db="UniProtKB">
        <authorList>
            <consortium name="Ensembl"/>
        </authorList>
    </citation>
    <scope>IDENTIFICATION</scope>
</reference>
<sequence>MSFSEIPEAMDDFFCNFLVRLGMSRTLNCFQTEWYELVQRGLLTAKDIELVPTVYTRNQQLEAENMRLKKDLENYKHAANKAKEAFLKMQKERDFHRMHHKRVVQEKNRLICDIKRLKAHYASYEPVLKQLTEKYQTVLRQKMLTTLERDRAVGQVNTTMVNTTSIAVRNAFVFHFELIMFFLSFFFPQEVPIDIQVTTHMHPKEYTQCLKYGEYKLSSILKVHDFAVSCLALHPQKDIVVTGSDDHLWKMWALPDGNLIMTGEGHTDWLSGCCFHPRLVQTCCIPVFFCSEKCKYTMCGHKDSVNSIEFLPFSNIVLTSSADKTLSLWDARTGLRVYTFYGHLHSCNHATFNLKGDLIASCDSSGMMKLWDIRKSVPVLSVDAGPRPANQAVFDHTGQVVALASGDGSVKVLQVASGQLSSLRGHSGEVHSVGFHHRAKLLLSGGADGKVCLWK</sequence>
<dbReference type="SUPFAM" id="SSF50978">
    <property type="entry name" value="WD40 repeat-like"/>
    <property type="match status" value="1"/>
</dbReference>
<dbReference type="GO" id="GO:1990716">
    <property type="term" value="C:axonemal central apparatus"/>
    <property type="evidence" value="ECO:0007669"/>
    <property type="project" value="TreeGrafter"/>
</dbReference>
<dbReference type="PANTHER" id="PTHR14604">
    <property type="entry name" value="WD40 REPEAT PF20"/>
    <property type="match status" value="1"/>
</dbReference>
<dbReference type="AlphaFoldDB" id="A0A8B9G579"/>
<accession>A0A8B9G579</accession>
<dbReference type="InterPro" id="IPR036322">
    <property type="entry name" value="WD40_repeat_dom_sf"/>
</dbReference>
<dbReference type="PANTHER" id="PTHR14604:SF3">
    <property type="entry name" value="SPERM-ASSOCIATED ANTIGEN 16 PROTEIN"/>
    <property type="match status" value="1"/>
</dbReference>
<evidence type="ECO:0000256" key="1">
    <source>
        <dbReference type="ARBA" id="ARBA00022574"/>
    </source>
</evidence>
<evidence type="ECO:0000313" key="5">
    <source>
        <dbReference type="Ensembl" id="ENSACOP00000019836.1"/>
    </source>
</evidence>
<dbReference type="PROSITE" id="PS50294">
    <property type="entry name" value="WD_REPEATS_REGION"/>
    <property type="match status" value="3"/>
</dbReference>
<dbReference type="CDD" id="cd00200">
    <property type="entry name" value="WD40"/>
    <property type="match status" value="1"/>
</dbReference>
<dbReference type="Ensembl" id="ENSACOT00000020549.1">
    <property type="protein sequence ID" value="ENSACOP00000019836.1"/>
    <property type="gene ID" value="ENSACOG00000013645.1"/>
</dbReference>
<dbReference type="Gene3D" id="2.130.10.10">
    <property type="entry name" value="YVTN repeat-like/Quinoprotein amine dehydrogenase"/>
    <property type="match status" value="3"/>
</dbReference>
<evidence type="ECO:0000256" key="2">
    <source>
        <dbReference type="ARBA" id="ARBA00022737"/>
    </source>
</evidence>
<feature type="repeat" description="WD" evidence="3">
    <location>
        <begin position="298"/>
        <end position="339"/>
    </location>
</feature>
<evidence type="ECO:0000313" key="6">
    <source>
        <dbReference type="Proteomes" id="UP000694522"/>
    </source>
</evidence>
<dbReference type="InterPro" id="IPR050995">
    <property type="entry name" value="WD-F-box_domain-protein"/>
</dbReference>
<keyword evidence="2" id="KW-0677">Repeat</keyword>
<reference evidence="5" key="1">
    <citation type="submission" date="2025-08" db="UniProtKB">
        <authorList>
            <consortium name="Ensembl"/>
        </authorList>
    </citation>
    <scope>IDENTIFICATION</scope>
</reference>
<dbReference type="SMART" id="SM00320">
    <property type="entry name" value="WD40"/>
    <property type="match status" value="5"/>
</dbReference>
<feature type="coiled-coil region" evidence="4">
    <location>
        <begin position="58"/>
        <end position="92"/>
    </location>
</feature>
<proteinExistence type="predicted"/>
<keyword evidence="1 3" id="KW-0853">WD repeat</keyword>
<dbReference type="Proteomes" id="UP000694522">
    <property type="component" value="Unplaced"/>
</dbReference>
<evidence type="ECO:0000256" key="4">
    <source>
        <dbReference type="SAM" id="Coils"/>
    </source>
</evidence>
<protein>
    <submittedName>
        <fullName evidence="5">Sperm associated antigen 16</fullName>
    </submittedName>
</protein>
<name>A0A8B9G579_9PSIT</name>
<feature type="repeat" description="WD" evidence="3">
    <location>
        <begin position="221"/>
        <end position="262"/>
    </location>
</feature>
<dbReference type="InterPro" id="IPR001680">
    <property type="entry name" value="WD40_rpt"/>
</dbReference>
<dbReference type="PROSITE" id="PS50082">
    <property type="entry name" value="WD_REPEATS_2"/>
    <property type="match status" value="4"/>
</dbReference>
<dbReference type="InterPro" id="IPR015943">
    <property type="entry name" value="WD40/YVTN_repeat-like_dom_sf"/>
</dbReference>
<keyword evidence="6" id="KW-1185">Reference proteome</keyword>
<feature type="repeat" description="WD" evidence="3">
    <location>
        <begin position="423"/>
        <end position="455"/>
    </location>
</feature>